<dbReference type="Proteomes" id="UP000725002">
    <property type="component" value="Unassembled WGS sequence"/>
</dbReference>
<reference evidence="1" key="2">
    <citation type="journal article" date="2021" name="PeerJ">
        <title>Extensive microbial diversity within the chicken gut microbiome revealed by metagenomics and culture.</title>
        <authorList>
            <person name="Gilroy R."/>
            <person name="Ravi A."/>
            <person name="Getino M."/>
            <person name="Pursley I."/>
            <person name="Horton D.L."/>
            <person name="Alikhan N.F."/>
            <person name="Baker D."/>
            <person name="Gharbi K."/>
            <person name="Hall N."/>
            <person name="Watson M."/>
            <person name="Adriaenssens E.M."/>
            <person name="Foster-Nyarko E."/>
            <person name="Jarju S."/>
            <person name="Secka A."/>
            <person name="Antonio M."/>
            <person name="Oren A."/>
            <person name="Chaudhuri R.R."/>
            <person name="La Ragione R."/>
            <person name="Hildebrand F."/>
            <person name="Pallen M.J."/>
        </authorList>
    </citation>
    <scope>NUCLEOTIDE SEQUENCE</scope>
    <source>
        <strain evidence="1">G3-8215</strain>
    </source>
</reference>
<reference evidence="1" key="1">
    <citation type="submission" date="2020-10" db="EMBL/GenBank/DDBJ databases">
        <authorList>
            <person name="Gilroy R."/>
        </authorList>
    </citation>
    <scope>NUCLEOTIDE SEQUENCE</scope>
    <source>
        <strain evidence="1">G3-8215</strain>
    </source>
</reference>
<proteinExistence type="predicted"/>
<evidence type="ECO:0000313" key="2">
    <source>
        <dbReference type="Proteomes" id="UP000725002"/>
    </source>
</evidence>
<dbReference type="AlphaFoldDB" id="A0A940DQH6"/>
<dbReference type="EMBL" id="JADILV010000011">
    <property type="protein sequence ID" value="MBO8482807.1"/>
    <property type="molecule type" value="Genomic_DNA"/>
</dbReference>
<organism evidence="1 2">
    <name type="scientific">Candidatus Cryptobacteroides avicola</name>
    <dbReference type="NCBI Taxonomy" id="2840757"/>
    <lineage>
        <taxon>Bacteria</taxon>
        <taxon>Pseudomonadati</taxon>
        <taxon>Bacteroidota</taxon>
        <taxon>Bacteroidia</taxon>
        <taxon>Bacteroidales</taxon>
        <taxon>Candidatus Cryptobacteroides</taxon>
    </lineage>
</organism>
<comment type="caution">
    <text evidence="1">The sequence shown here is derived from an EMBL/GenBank/DDBJ whole genome shotgun (WGS) entry which is preliminary data.</text>
</comment>
<protein>
    <submittedName>
        <fullName evidence="1">Uncharacterized protein</fullName>
    </submittedName>
</protein>
<accession>A0A940DQH6</accession>
<evidence type="ECO:0000313" key="1">
    <source>
        <dbReference type="EMBL" id="MBO8482807.1"/>
    </source>
</evidence>
<name>A0A940DQH6_9BACT</name>
<sequence>MPRIDIFLLFPQTEEEILRLGDNLDLYKDIPRQLASIIQLIKNGEYKLFYDSENITAFCKQAAILCDGRYLDNIRGQLLYLLGKKALDVAHKNNPNPSHDYYQWFSDTTSVIIKTDILHRYAAENKLSGNDSAIISFSYEDPWNRDIIPLIQESRYNDTLPQICNIPYFNPVGTFIEWYKSKILDNRTFSLTDITRFERTNKLYEKSKRRIYKERSTNRYWYYDFFHSDNKEHYEVFDNTGNHVGEADMNGVLDETKKDKTKSIKGII</sequence>
<gene>
    <name evidence="1" type="ORF">IAB75_01625</name>
</gene>